<dbReference type="Proteomes" id="UP000185639">
    <property type="component" value="Unassembled WGS sequence"/>
</dbReference>
<organism evidence="3 4">
    <name type="scientific">Thalassolituus maritimus</name>
    <dbReference type="NCBI Taxonomy" id="484498"/>
    <lineage>
        <taxon>Bacteria</taxon>
        <taxon>Pseudomonadati</taxon>
        <taxon>Pseudomonadota</taxon>
        <taxon>Gammaproteobacteria</taxon>
        <taxon>Oceanospirillales</taxon>
        <taxon>Oceanospirillaceae</taxon>
        <taxon>Thalassolituus</taxon>
    </lineage>
</organism>
<proteinExistence type="predicted"/>
<reference evidence="4" key="1">
    <citation type="submission" date="2017-01" db="EMBL/GenBank/DDBJ databases">
        <authorList>
            <person name="Varghese N."/>
            <person name="Submissions S."/>
        </authorList>
    </citation>
    <scope>NUCLEOTIDE SEQUENCE [LARGE SCALE GENOMIC DNA]</scope>
    <source>
        <strain evidence="4">DSM 24913</strain>
    </source>
</reference>
<dbReference type="Pfam" id="PF09832">
    <property type="entry name" value="DUF2059"/>
    <property type="match status" value="1"/>
</dbReference>
<dbReference type="EMBL" id="FTOH01000004">
    <property type="protein sequence ID" value="SIS78360.1"/>
    <property type="molecule type" value="Genomic_DNA"/>
</dbReference>
<accession>A0A1N7LX07</accession>
<feature type="chain" id="PRO_5013201706" description="DUF2059 domain-containing protein" evidence="1">
    <location>
        <begin position="23"/>
        <end position="145"/>
    </location>
</feature>
<gene>
    <name evidence="3" type="ORF">SAMN05421686_104271</name>
</gene>
<dbReference type="AlphaFoldDB" id="A0A1N7LX07"/>
<evidence type="ECO:0000313" key="4">
    <source>
        <dbReference type="Proteomes" id="UP000185639"/>
    </source>
</evidence>
<protein>
    <recommendedName>
        <fullName evidence="2">DUF2059 domain-containing protein</fullName>
    </recommendedName>
</protein>
<dbReference type="RefSeq" id="WP_076515111.1">
    <property type="nucleotide sequence ID" value="NZ_FTOH01000004.1"/>
</dbReference>
<dbReference type="STRING" id="484498.SAMN05421686_104271"/>
<keyword evidence="4" id="KW-1185">Reference proteome</keyword>
<feature type="domain" description="DUF2059" evidence="2">
    <location>
        <begin position="76"/>
        <end position="134"/>
    </location>
</feature>
<evidence type="ECO:0000256" key="1">
    <source>
        <dbReference type="SAM" id="SignalP"/>
    </source>
</evidence>
<sequence>MKPIKLTFFTGLMFIISATSWAEAPSSESVKELLQVTGAGNMATQMMEQMIPSMKRMVPDAPEAFWEEFASQVDGDELEDMVIPIYQKHLTQADVDAQLKFLQSDVGQKMIKVQPLIMQESMMVGQEWGIKLMQRAQETLKERQE</sequence>
<dbReference type="OrthoDB" id="191313at2"/>
<keyword evidence="1" id="KW-0732">Signal</keyword>
<name>A0A1N7LX07_9GAMM</name>
<evidence type="ECO:0000313" key="3">
    <source>
        <dbReference type="EMBL" id="SIS78360.1"/>
    </source>
</evidence>
<feature type="signal peptide" evidence="1">
    <location>
        <begin position="1"/>
        <end position="22"/>
    </location>
</feature>
<evidence type="ECO:0000259" key="2">
    <source>
        <dbReference type="Pfam" id="PF09832"/>
    </source>
</evidence>
<dbReference type="InterPro" id="IPR018637">
    <property type="entry name" value="DUF2059"/>
</dbReference>